<dbReference type="NCBIfam" id="TIGR03654">
    <property type="entry name" value="L6_bact"/>
    <property type="match status" value="1"/>
</dbReference>
<dbReference type="InterPro" id="IPR019906">
    <property type="entry name" value="Ribosomal_uL6_bac-type"/>
</dbReference>
<dbReference type="GO" id="GO:0003735">
    <property type="term" value="F:structural constituent of ribosome"/>
    <property type="evidence" value="ECO:0007669"/>
    <property type="project" value="UniProtKB-UniRule"/>
</dbReference>
<keyword evidence="3 4" id="KW-0687">Ribonucleoprotein</keyword>
<evidence type="ECO:0000256" key="1">
    <source>
        <dbReference type="ARBA" id="ARBA00009356"/>
    </source>
</evidence>
<keyword evidence="4 6" id="KW-0694">RNA-binding</keyword>
<dbReference type="PRINTS" id="PR00059">
    <property type="entry name" value="RIBOSOMALL6"/>
</dbReference>
<reference evidence="8 9" key="1">
    <citation type="journal article" date="2016" name="Nat. Commun.">
        <title>Thousands of microbial genomes shed light on interconnected biogeochemical processes in an aquifer system.</title>
        <authorList>
            <person name="Anantharaman K."/>
            <person name="Brown C.T."/>
            <person name="Hug L.A."/>
            <person name="Sharon I."/>
            <person name="Castelle C.J."/>
            <person name="Probst A.J."/>
            <person name="Thomas B.C."/>
            <person name="Singh A."/>
            <person name="Wilkins M.J."/>
            <person name="Karaoz U."/>
            <person name="Brodie E.L."/>
            <person name="Williams K.H."/>
            <person name="Hubbard S.S."/>
            <person name="Banfield J.F."/>
        </authorList>
    </citation>
    <scope>NUCLEOTIDE SEQUENCE [LARGE SCALE GENOMIC DNA]</scope>
</reference>
<dbReference type="Gene3D" id="3.90.930.12">
    <property type="entry name" value="Ribosomal protein L6, alpha-beta domain"/>
    <property type="match status" value="2"/>
</dbReference>
<gene>
    <name evidence="4" type="primary">rplF</name>
    <name evidence="8" type="ORF">A3A90_00760</name>
</gene>
<evidence type="ECO:0000256" key="2">
    <source>
        <dbReference type="ARBA" id="ARBA00022980"/>
    </source>
</evidence>
<feature type="domain" description="Large ribosomal subunit protein uL6 alpha-beta" evidence="7">
    <location>
        <begin position="91"/>
        <end position="163"/>
    </location>
</feature>
<dbReference type="InterPro" id="IPR020040">
    <property type="entry name" value="Ribosomal_uL6_a/b-dom"/>
</dbReference>
<comment type="subunit">
    <text evidence="4">Part of the 50S ribosomal subunit.</text>
</comment>
<sequence>MSRIGKKGIQIPEKTEAVITGGLFKVKGPKGSLERNFLPEISITILDKEITLAVVKENGLTKALWGTYASHIKNMIQGVTEGFEKKLILEGVGFKSQVNGNKLVLALGFSHPVEIEIPTGLEVKSEKNNITIAGVDKELVGSFAAKVRDLKKPEPYKGKGFHYHDEIVRRKQGKKSV</sequence>
<dbReference type="InterPro" id="IPR000702">
    <property type="entry name" value="Ribosomal_uL6-like"/>
</dbReference>
<evidence type="ECO:0000313" key="8">
    <source>
        <dbReference type="EMBL" id="OHB02314.1"/>
    </source>
</evidence>
<evidence type="ECO:0000313" key="9">
    <source>
        <dbReference type="Proteomes" id="UP000178404"/>
    </source>
</evidence>
<dbReference type="AlphaFoldDB" id="A0A1G2TYK3"/>
<evidence type="ECO:0000256" key="4">
    <source>
        <dbReference type="HAMAP-Rule" id="MF_01365"/>
    </source>
</evidence>
<comment type="function">
    <text evidence="4 6">This protein binds to the 23S rRNA, and is important in its secondary structure. It is located near the subunit interface in the base of the L7/L12 stalk, and near the tRNA binding site of the peptidyltransferase center.</text>
</comment>
<feature type="domain" description="Large ribosomal subunit protein uL6 alpha-beta" evidence="7">
    <location>
        <begin position="11"/>
        <end position="82"/>
    </location>
</feature>
<protein>
    <recommendedName>
        <fullName evidence="4">Large ribosomal subunit protein uL6</fullName>
    </recommendedName>
</protein>
<dbReference type="HAMAP" id="MF_01365_B">
    <property type="entry name" value="Ribosomal_uL6_B"/>
    <property type="match status" value="1"/>
</dbReference>
<dbReference type="FunFam" id="3.90.930.12:FF:000001">
    <property type="entry name" value="50S ribosomal protein L6"/>
    <property type="match status" value="1"/>
</dbReference>
<dbReference type="PANTHER" id="PTHR11655:SF14">
    <property type="entry name" value="LARGE RIBOSOMAL SUBUNIT PROTEIN UL6M"/>
    <property type="match status" value="1"/>
</dbReference>
<dbReference type="GO" id="GO:0002181">
    <property type="term" value="P:cytoplasmic translation"/>
    <property type="evidence" value="ECO:0007669"/>
    <property type="project" value="TreeGrafter"/>
</dbReference>
<comment type="caution">
    <text evidence="8">The sequence shown here is derived from an EMBL/GenBank/DDBJ whole genome shotgun (WGS) entry which is preliminary data.</text>
</comment>
<evidence type="ECO:0000256" key="5">
    <source>
        <dbReference type="RuleBase" id="RU003869"/>
    </source>
</evidence>
<dbReference type="PIRSF" id="PIRSF002162">
    <property type="entry name" value="Ribosomal_L6"/>
    <property type="match status" value="1"/>
</dbReference>
<proteinExistence type="inferred from homology"/>
<evidence type="ECO:0000256" key="6">
    <source>
        <dbReference type="RuleBase" id="RU003870"/>
    </source>
</evidence>
<keyword evidence="2 4" id="KW-0689">Ribosomal protein</keyword>
<dbReference type="Proteomes" id="UP000178404">
    <property type="component" value="Unassembled WGS sequence"/>
</dbReference>
<comment type="similarity">
    <text evidence="1 4 5">Belongs to the universal ribosomal protein uL6 family.</text>
</comment>
<keyword evidence="4 6" id="KW-0699">rRNA-binding</keyword>
<dbReference type="EMBL" id="MHWA01000004">
    <property type="protein sequence ID" value="OHB02314.1"/>
    <property type="molecule type" value="Genomic_DNA"/>
</dbReference>
<evidence type="ECO:0000259" key="7">
    <source>
        <dbReference type="Pfam" id="PF00347"/>
    </source>
</evidence>
<dbReference type="GO" id="GO:0022625">
    <property type="term" value="C:cytosolic large ribosomal subunit"/>
    <property type="evidence" value="ECO:0007669"/>
    <property type="project" value="UniProtKB-UniRule"/>
</dbReference>
<dbReference type="InterPro" id="IPR036789">
    <property type="entry name" value="Ribosomal_uL6-like_a/b-dom_sf"/>
</dbReference>
<dbReference type="Pfam" id="PF00347">
    <property type="entry name" value="Ribosomal_L6"/>
    <property type="match status" value="2"/>
</dbReference>
<name>A0A1G2TYK3_9BACT</name>
<organism evidence="8 9">
    <name type="scientific">Candidatus Zambryskibacteria bacterium RIFCSPLOWO2_01_FULL_35_19</name>
    <dbReference type="NCBI Taxonomy" id="1802757"/>
    <lineage>
        <taxon>Bacteria</taxon>
        <taxon>Candidatus Zambryskiibacteriota</taxon>
    </lineage>
</organism>
<dbReference type="SUPFAM" id="SSF56053">
    <property type="entry name" value="Ribosomal protein L6"/>
    <property type="match status" value="2"/>
</dbReference>
<accession>A0A1G2TYK3</accession>
<dbReference type="PANTHER" id="PTHR11655">
    <property type="entry name" value="60S/50S RIBOSOMAL PROTEIN L6/L9"/>
    <property type="match status" value="1"/>
</dbReference>
<evidence type="ECO:0000256" key="3">
    <source>
        <dbReference type="ARBA" id="ARBA00023274"/>
    </source>
</evidence>
<dbReference type="GO" id="GO:0019843">
    <property type="term" value="F:rRNA binding"/>
    <property type="evidence" value="ECO:0007669"/>
    <property type="project" value="UniProtKB-UniRule"/>
</dbReference>